<evidence type="ECO:0000256" key="1">
    <source>
        <dbReference type="ARBA" id="ARBA00022729"/>
    </source>
</evidence>
<protein>
    <submittedName>
        <fullName evidence="2">Membrane lipoprotein lipid attachment site-containing protein</fullName>
    </submittedName>
</protein>
<dbReference type="InterPro" id="IPR012640">
    <property type="entry name" value="Membr_lipoprot_lipid_attach_CS"/>
</dbReference>
<organism evidence="2 3">
    <name type="scientific">Solibacillus merdavium</name>
    <dbReference type="NCBI Taxonomy" id="2762218"/>
    <lineage>
        <taxon>Bacteria</taxon>
        <taxon>Bacillati</taxon>
        <taxon>Bacillota</taxon>
        <taxon>Bacilli</taxon>
        <taxon>Bacillales</taxon>
        <taxon>Caryophanaceae</taxon>
        <taxon>Solibacillus</taxon>
    </lineage>
</organism>
<sequence length="182" mass="21435">MKKILPFLFAMLVLTGCSEQNEMEGQGVINTEAPLVERVEAEMKKKTNTLENIFQGQFDDREIAFATYYENLDRDEFVYPQTNYSLSEEKQEELLNYIKSVEVKLYKKDFSQKDEDFDFWIIRPQYLYLSGPTIAIDLDHKILSVGAEDVSPNAYKVVNQEEEVFEKLVELFHSSERQERKY</sequence>
<evidence type="ECO:0000313" key="3">
    <source>
        <dbReference type="Proteomes" id="UP000600565"/>
    </source>
</evidence>
<keyword evidence="1" id="KW-0732">Signal</keyword>
<dbReference type="Pfam" id="PF08139">
    <property type="entry name" value="LPAM_1"/>
    <property type="match status" value="1"/>
</dbReference>
<evidence type="ECO:0000313" key="2">
    <source>
        <dbReference type="EMBL" id="MBD8034922.1"/>
    </source>
</evidence>
<accession>A0ABR8XSN4</accession>
<proteinExistence type="predicted"/>
<dbReference type="RefSeq" id="WP_191705407.1">
    <property type="nucleotide sequence ID" value="NZ_JACSPW010000027.1"/>
</dbReference>
<gene>
    <name evidence="2" type="ORF">H9632_17825</name>
</gene>
<dbReference type="PROSITE" id="PS51257">
    <property type="entry name" value="PROKAR_LIPOPROTEIN"/>
    <property type="match status" value="1"/>
</dbReference>
<dbReference type="Proteomes" id="UP000600565">
    <property type="component" value="Unassembled WGS sequence"/>
</dbReference>
<reference evidence="2 3" key="1">
    <citation type="submission" date="2020-08" db="EMBL/GenBank/DDBJ databases">
        <title>A Genomic Blueprint of the Chicken Gut Microbiome.</title>
        <authorList>
            <person name="Gilroy R."/>
            <person name="Ravi A."/>
            <person name="Getino M."/>
            <person name="Pursley I."/>
            <person name="Horton D.L."/>
            <person name="Alikhan N.-F."/>
            <person name="Baker D."/>
            <person name="Gharbi K."/>
            <person name="Hall N."/>
            <person name="Watson M."/>
            <person name="Adriaenssens E.M."/>
            <person name="Foster-Nyarko E."/>
            <person name="Jarju S."/>
            <person name="Secka A."/>
            <person name="Antonio M."/>
            <person name="Oren A."/>
            <person name="Chaudhuri R."/>
            <person name="La Ragione R.M."/>
            <person name="Hildebrand F."/>
            <person name="Pallen M.J."/>
        </authorList>
    </citation>
    <scope>NUCLEOTIDE SEQUENCE [LARGE SCALE GENOMIC DNA]</scope>
    <source>
        <strain evidence="2 3">Sa1YVA6</strain>
    </source>
</reference>
<dbReference type="EMBL" id="JACSPW010000027">
    <property type="protein sequence ID" value="MBD8034922.1"/>
    <property type="molecule type" value="Genomic_DNA"/>
</dbReference>
<name>A0ABR8XSN4_9BACL</name>
<comment type="caution">
    <text evidence="2">The sequence shown here is derived from an EMBL/GenBank/DDBJ whole genome shotgun (WGS) entry which is preliminary data.</text>
</comment>
<keyword evidence="2" id="KW-0449">Lipoprotein</keyword>
<keyword evidence="3" id="KW-1185">Reference proteome</keyword>